<proteinExistence type="predicted"/>
<dbReference type="Proteomes" id="UP000245390">
    <property type="component" value="Unassembled WGS sequence"/>
</dbReference>
<gene>
    <name evidence="1" type="ORF">C8D95_102550</name>
</gene>
<evidence type="ECO:0000313" key="1">
    <source>
        <dbReference type="EMBL" id="PWK57900.1"/>
    </source>
</evidence>
<sequence>MTDSFLPLGLLGGLLALGLALAAKARPKRVHVPVRSETPRR</sequence>
<comment type="caution">
    <text evidence="1">The sequence shown here is derived from an EMBL/GenBank/DDBJ whole genome shotgun (WGS) entry which is preliminary data.</text>
</comment>
<dbReference type="RefSeq" id="WP_277601020.1">
    <property type="nucleotide sequence ID" value="NZ_CP034588.1"/>
</dbReference>
<dbReference type="EMBL" id="QGGV01000002">
    <property type="protein sequence ID" value="PWK57900.1"/>
    <property type="molecule type" value="Genomic_DNA"/>
</dbReference>
<accession>A0A316GEX3</accession>
<keyword evidence="2" id="KW-1185">Reference proteome</keyword>
<name>A0A316GEX3_9RHOB</name>
<organism evidence="1 2">
    <name type="scientific">Silicimonas algicola</name>
    <dbReference type="NCBI Taxonomy" id="1826607"/>
    <lineage>
        <taxon>Bacteria</taxon>
        <taxon>Pseudomonadati</taxon>
        <taxon>Pseudomonadota</taxon>
        <taxon>Alphaproteobacteria</taxon>
        <taxon>Rhodobacterales</taxon>
        <taxon>Paracoccaceae</taxon>
    </lineage>
</organism>
<evidence type="ECO:0000313" key="2">
    <source>
        <dbReference type="Proteomes" id="UP000245390"/>
    </source>
</evidence>
<protein>
    <submittedName>
        <fullName evidence="1">Uncharacterized protein</fullName>
    </submittedName>
</protein>
<reference evidence="1 2" key="1">
    <citation type="submission" date="2018-05" db="EMBL/GenBank/DDBJ databases">
        <title>Genomic Encyclopedia of Type Strains, Phase IV (KMG-IV): sequencing the most valuable type-strain genomes for metagenomic binning, comparative biology and taxonomic classification.</title>
        <authorList>
            <person name="Goeker M."/>
        </authorList>
    </citation>
    <scope>NUCLEOTIDE SEQUENCE [LARGE SCALE GENOMIC DNA]</scope>
    <source>
        <strain evidence="1 2">DSM 103371</strain>
    </source>
</reference>
<dbReference type="AlphaFoldDB" id="A0A316GEX3"/>